<sequence length="165" mass="18943">SRIFTASSAQFAFSVSSYFVIYKALLRFFTRVFAPLLGPRNNLNDIACSPLVPPFLAGLFAGPSLLFDKYQSRRTFIATTILCKSLQTVYHALRENGYIPIMPWWWGSWLIFPISSAQLIYSYLIHPDIFPDDYAKFITSRSTTYVQQRPSDLPKSLPWPTSREI</sequence>
<gene>
    <name evidence="1" type="ORF">SCALOS_LOCUS10593</name>
</gene>
<feature type="non-terminal residue" evidence="1">
    <location>
        <position position="1"/>
    </location>
</feature>
<reference evidence="1" key="1">
    <citation type="submission" date="2021-06" db="EMBL/GenBank/DDBJ databases">
        <authorList>
            <person name="Kallberg Y."/>
            <person name="Tangrot J."/>
            <person name="Rosling A."/>
        </authorList>
    </citation>
    <scope>NUCLEOTIDE SEQUENCE</scope>
    <source>
        <strain evidence="1">AU212A</strain>
    </source>
</reference>
<organism evidence="1 2">
    <name type="scientific">Scutellospora calospora</name>
    <dbReference type="NCBI Taxonomy" id="85575"/>
    <lineage>
        <taxon>Eukaryota</taxon>
        <taxon>Fungi</taxon>
        <taxon>Fungi incertae sedis</taxon>
        <taxon>Mucoromycota</taxon>
        <taxon>Glomeromycotina</taxon>
        <taxon>Glomeromycetes</taxon>
        <taxon>Diversisporales</taxon>
        <taxon>Gigasporaceae</taxon>
        <taxon>Scutellospora</taxon>
    </lineage>
</organism>
<dbReference type="Proteomes" id="UP000789860">
    <property type="component" value="Unassembled WGS sequence"/>
</dbReference>
<feature type="non-terminal residue" evidence="1">
    <location>
        <position position="165"/>
    </location>
</feature>
<keyword evidence="2" id="KW-1185">Reference proteome</keyword>
<dbReference type="EMBL" id="CAJVPM010040616">
    <property type="protein sequence ID" value="CAG8703777.1"/>
    <property type="molecule type" value="Genomic_DNA"/>
</dbReference>
<accession>A0ACA9PCG0</accession>
<comment type="caution">
    <text evidence="1">The sequence shown here is derived from an EMBL/GenBank/DDBJ whole genome shotgun (WGS) entry which is preliminary data.</text>
</comment>
<proteinExistence type="predicted"/>
<evidence type="ECO:0000313" key="1">
    <source>
        <dbReference type="EMBL" id="CAG8703777.1"/>
    </source>
</evidence>
<protein>
    <submittedName>
        <fullName evidence="1">3545_t:CDS:1</fullName>
    </submittedName>
</protein>
<evidence type="ECO:0000313" key="2">
    <source>
        <dbReference type="Proteomes" id="UP000789860"/>
    </source>
</evidence>
<name>A0ACA9PCG0_9GLOM</name>